<dbReference type="Proteomes" id="UP000269438">
    <property type="component" value="Unassembled WGS sequence"/>
</dbReference>
<evidence type="ECO:0000259" key="2">
    <source>
        <dbReference type="Pfam" id="PF17479"/>
    </source>
</evidence>
<dbReference type="InterPro" id="IPR035328">
    <property type="entry name" value="DUF3048_C"/>
</dbReference>
<feature type="domain" description="DUF3048" evidence="2">
    <location>
        <begin position="234"/>
        <end position="342"/>
    </location>
</feature>
<dbReference type="SUPFAM" id="SSF159774">
    <property type="entry name" value="YerB-like"/>
    <property type="match status" value="1"/>
</dbReference>
<protein>
    <submittedName>
        <fullName evidence="3">DUF3048 domain-containing protein</fullName>
    </submittedName>
</protein>
<organism evidence="3 4">
    <name type="scientific">Mycetocola lacteus</name>
    <dbReference type="NCBI Taxonomy" id="76637"/>
    <lineage>
        <taxon>Bacteria</taxon>
        <taxon>Bacillati</taxon>
        <taxon>Actinomycetota</taxon>
        <taxon>Actinomycetes</taxon>
        <taxon>Micrococcales</taxon>
        <taxon>Microbacteriaceae</taxon>
        <taxon>Mycetocola</taxon>
    </lineage>
</organism>
<keyword evidence="4" id="KW-1185">Reference proteome</keyword>
<evidence type="ECO:0000313" key="4">
    <source>
        <dbReference type="Proteomes" id="UP000269438"/>
    </source>
</evidence>
<sequence length="356" mass="37842">MRETLPVRSESFSPVSASARIRRIIAVCALGAVMLTGCAEHGDAGPSAAPTENATEPAPQAAAPLTGMPADLEVLGRPSLAAKIGNDVEARPQRGLDRADLVFEELVEGGLTRYVAFWQSQIPEELGPLRSIRPMDPDIISPFGGIVAYSGGQQIFLDQMENTPVKNFIHGQPNADPFMYRSKDKPAPHNVILRAEKLIKDQQGLSAPPTQFEHAETAEGASALQGGTPVATIHATFSASRQQSWAWDANQGVFLRSQQGKPDPDTDGKTRSATNVIALRVNIDNRYQGVPKTVLIGSGTGHVATGGQVIPVTWSKTEATAPITLTTEAGEPILLAPGNAWVELVPLISGAEVRLE</sequence>
<dbReference type="Gene3D" id="3.50.90.10">
    <property type="entry name" value="YerB-like"/>
    <property type="match status" value="1"/>
</dbReference>
<proteinExistence type="predicted"/>
<evidence type="ECO:0000259" key="1">
    <source>
        <dbReference type="Pfam" id="PF11258"/>
    </source>
</evidence>
<dbReference type="EMBL" id="RCUY01000002">
    <property type="protein sequence ID" value="RLP83667.1"/>
    <property type="molecule type" value="Genomic_DNA"/>
</dbReference>
<dbReference type="Pfam" id="PF17479">
    <property type="entry name" value="DUF3048_C"/>
    <property type="match status" value="1"/>
</dbReference>
<dbReference type="Pfam" id="PF11258">
    <property type="entry name" value="DUF3048"/>
    <property type="match status" value="1"/>
</dbReference>
<dbReference type="InterPro" id="IPR021416">
    <property type="entry name" value="DUF3048_N"/>
</dbReference>
<reference evidence="3 4" key="1">
    <citation type="submission" date="2018-10" db="EMBL/GenBank/DDBJ databases">
        <authorList>
            <person name="Li J."/>
        </authorList>
    </citation>
    <scope>NUCLEOTIDE SEQUENCE [LARGE SCALE GENOMIC DNA]</scope>
    <source>
        <strain evidence="3 4">JCM 11654</strain>
    </source>
</reference>
<dbReference type="InterPro" id="IPR023158">
    <property type="entry name" value="YerB-like_sf"/>
</dbReference>
<dbReference type="AlphaFoldDB" id="A0A3L7AT69"/>
<evidence type="ECO:0000313" key="3">
    <source>
        <dbReference type="EMBL" id="RLP83667.1"/>
    </source>
</evidence>
<gene>
    <name evidence="3" type="ORF">D9V34_02290</name>
</gene>
<name>A0A3L7AT69_9MICO</name>
<comment type="caution">
    <text evidence="3">The sequence shown here is derived from an EMBL/GenBank/DDBJ whole genome shotgun (WGS) entry which is preliminary data.</text>
</comment>
<feature type="domain" description="DUF3048" evidence="1">
    <location>
        <begin position="65"/>
        <end position="202"/>
    </location>
</feature>
<dbReference type="RefSeq" id="WP_121687336.1">
    <property type="nucleotide sequence ID" value="NZ_RCUY01000002.1"/>
</dbReference>
<dbReference type="OrthoDB" id="9779102at2"/>
<accession>A0A3L7AT69</accession>